<dbReference type="RefSeq" id="WP_069698621.1">
    <property type="nucleotide sequence ID" value="NZ_JAGGMA010000001.1"/>
</dbReference>
<reference evidence="4 5" key="1">
    <citation type="submission" date="2016-09" db="EMBL/GenBank/DDBJ databases">
        <authorList>
            <person name="Capua I."/>
            <person name="De Benedictis P."/>
            <person name="Joannis T."/>
            <person name="Lombin L.H."/>
            <person name="Cattoli G."/>
        </authorList>
    </citation>
    <scope>NUCLEOTIDE SEQUENCE [LARGE SCALE GENOMIC DNA]</scope>
    <source>
        <strain evidence="4 5">LMG 25899</strain>
    </source>
</reference>
<keyword evidence="2" id="KW-1133">Transmembrane helix</keyword>
<feature type="signal peptide" evidence="3">
    <location>
        <begin position="1"/>
        <end position="24"/>
    </location>
</feature>
<feature type="compositionally biased region" description="Basic and acidic residues" evidence="1">
    <location>
        <begin position="47"/>
        <end position="64"/>
    </location>
</feature>
<keyword evidence="5" id="KW-1185">Reference proteome</keyword>
<protein>
    <recommendedName>
        <fullName evidence="6">Gram-positive cocci surface proteins LPxTG domain-containing protein</fullName>
    </recommendedName>
</protein>
<feature type="transmembrane region" description="Helical" evidence="2">
    <location>
        <begin position="79"/>
        <end position="99"/>
    </location>
</feature>
<comment type="caution">
    <text evidence="4">The sequence shown here is derived from an EMBL/GenBank/DDBJ whole genome shotgun (WGS) entry which is preliminary data.</text>
</comment>
<feature type="compositionally biased region" description="Polar residues" evidence="1">
    <location>
        <begin position="36"/>
        <end position="46"/>
    </location>
</feature>
<gene>
    <name evidence="4" type="ORF">BCR26_02635</name>
</gene>
<keyword evidence="2" id="KW-0472">Membrane</keyword>
<evidence type="ECO:0008006" key="6">
    <source>
        <dbReference type="Google" id="ProtNLM"/>
    </source>
</evidence>
<dbReference type="STRING" id="762845.BCR26_02635"/>
<dbReference type="EMBL" id="MIEK01000023">
    <property type="protein sequence ID" value="OEH82346.1"/>
    <property type="molecule type" value="Genomic_DNA"/>
</dbReference>
<organism evidence="4 5">
    <name type="scientific">Enterococcus rivorum</name>
    <dbReference type="NCBI Taxonomy" id="762845"/>
    <lineage>
        <taxon>Bacteria</taxon>
        <taxon>Bacillati</taxon>
        <taxon>Bacillota</taxon>
        <taxon>Bacilli</taxon>
        <taxon>Lactobacillales</taxon>
        <taxon>Enterococcaceae</taxon>
        <taxon>Enterococcus</taxon>
    </lineage>
</organism>
<evidence type="ECO:0000313" key="4">
    <source>
        <dbReference type="EMBL" id="OEH82346.1"/>
    </source>
</evidence>
<proteinExistence type="predicted"/>
<accession>A0A1E5KWW5</accession>
<keyword evidence="3" id="KW-0732">Signal</keyword>
<evidence type="ECO:0000256" key="2">
    <source>
        <dbReference type="SAM" id="Phobius"/>
    </source>
</evidence>
<evidence type="ECO:0000256" key="3">
    <source>
        <dbReference type="SAM" id="SignalP"/>
    </source>
</evidence>
<evidence type="ECO:0000313" key="5">
    <source>
        <dbReference type="Proteomes" id="UP000095256"/>
    </source>
</evidence>
<dbReference type="NCBIfam" id="TIGR01167">
    <property type="entry name" value="LPXTG_anchor"/>
    <property type="match status" value="1"/>
</dbReference>
<evidence type="ECO:0000256" key="1">
    <source>
        <dbReference type="SAM" id="MobiDB-lite"/>
    </source>
</evidence>
<dbReference type="Proteomes" id="UP000095256">
    <property type="component" value="Unassembled WGS sequence"/>
</dbReference>
<name>A0A1E5KWW5_9ENTE</name>
<feature type="chain" id="PRO_5009180526" description="Gram-positive cocci surface proteins LPxTG domain-containing protein" evidence="3">
    <location>
        <begin position="25"/>
        <end position="106"/>
    </location>
</feature>
<feature type="region of interest" description="Disordered" evidence="1">
    <location>
        <begin position="36"/>
        <end position="64"/>
    </location>
</feature>
<keyword evidence="2" id="KW-0812">Transmembrane</keyword>
<sequence>MRKSIAILLVLFLFGLSQPTSVNAQVTKSTATVTISGTETSTQETNDTQREIKEPSTKQPVKEKTVKKLTRLPKTGEQIINSILGISIVFLTIVAFRTYQRRRVHH</sequence>
<dbReference type="AlphaFoldDB" id="A0A1E5KWW5"/>